<evidence type="ECO:0000313" key="6">
    <source>
        <dbReference type="Proteomes" id="UP000318946"/>
    </source>
</evidence>
<proteinExistence type="inferred from homology"/>
<keyword evidence="6" id="KW-1185">Reference proteome</keyword>
<dbReference type="SUPFAM" id="SSF56420">
    <property type="entry name" value="Peptide deformylase"/>
    <property type="match status" value="1"/>
</dbReference>
<dbReference type="EC" id="3.5.1.88" evidence="4"/>
<dbReference type="EMBL" id="AP019735">
    <property type="protein sequence ID" value="BBL02970.1"/>
    <property type="molecule type" value="Genomic_DNA"/>
</dbReference>
<keyword evidence="2 4" id="KW-0479">Metal-binding</keyword>
<dbReference type="PIRSF" id="PIRSF004749">
    <property type="entry name" value="Pep_def"/>
    <property type="match status" value="1"/>
</dbReference>
<feature type="binding site" evidence="4">
    <location>
        <position position="144"/>
    </location>
    <ligand>
        <name>Fe cation</name>
        <dbReference type="ChEBI" id="CHEBI:24875"/>
    </ligand>
</feature>
<dbReference type="GeneID" id="78341006"/>
<dbReference type="CDD" id="cd00487">
    <property type="entry name" value="Pep_deformylase"/>
    <property type="match status" value="1"/>
</dbReference>
<comment type="cofactor">
    <cofactor evidence="4">
        <name>Fe(2+)</name>
        <dbReference type="ChEBI" id="CHEBI:29033"/>
    </cofactor>
    <text evidence="4">Binds 1 Fe(2+) ion.</text>
</comment>
<feature type="binding site" evidence="4">
    <location>
        <position position="140"/>
    </location>
    <ligand>
        <name>Fe cation</name>
        <dbReference type="ChEBI" id="CHEBI:24875"/>
    </ligand>
</feature>
<comment type="function">
    <text evidence="4">Removes the formyl group from the N-terminal Met of newly synthesized proteins. Requires at least a dipeptide for an efficient rate of reaction. N-terminal L-methionine is a prerequisite for activity but the enzyme has broad specificity at other positions.</text>
</comment>
<dbReference type="PANTHER" id="PTHR10458:SF22">
    <property type="entry name" value="PEPTIDE DEFORMYLASE"/>
    <property type="match status" value="1"/>
</dbReference>
<dbReference type="HAMAP" id="MF_00163">
    <property type="entry name" value="Pep_deformylase"/>
    <property type="match status" value="1"/>
</dbReference>
<keyword evidence="4" id="KW-0408">Iron</keyword>
<dbReference type="PRINTS" id="PR01576">
    <property type="entry name" value="PDEFORMYLASE"/>
</dbReference>
<keyword evidence="3 4" id="KW-0378">Hydrolase</keyword>
<accession>A0A4Y1WPD6</accession>
<dbReference type="Pfam" id="PF01327">
    <property type="entry name" value="Pep_deformylase"/>
    <property type="match status" value="1"/>
</dbReference>
<name>A0A4Y1WPD6_9BACT</name>
<reference evidence="6" key="1">
    <citation type="submission" date="2019-06" db="EMBL/GenBank/DDBJ databases">
        <title>Alistipes onderdonkii subsp. vulgaris subsp. nov., Alistipes dispar sp. nov. and Alistipes communis sp. nov., isolated from human faeces, and creation of Alistipes onderdonkii subsp. onderdonkii subsp. nov.</title>
        <authorList>
            <person name="Sakamoto M."/>
            <person name="Ikeyama N."/>
            <person name="Ogata Y."/>
            <person name="Suda W."/>
            <person name="Iino T."/>
            <person name="Hattori M."/>
            <person name="Ohkuma M."/>
        </authorList>
    </citation>
    <scope>NUCLEOTIDE SEQUENCE [LARGE SCALE GENOMIC DNA]</scope>
    <source>
        <strain evidence="6">5CBH24</strain>
    </source>
</reference>
<evidence type="ECO:0000313" key="5">
    <source>
        <dbReference type="EMBL" id="BBL02970.1"/>
    </source>
</evidence>
<dbReference type="RefSeq" id="WP_141411959.1">
    <property type="nucleotide sequence ID" value="NZ_AP019735.1"/>
</dbReference>
<comment type="catalytic activity">
    <reaction evidence="4">
        <text>N-terminal N-formyl-L-methionyl-[peptide] + H2O = N-terminal L-methionyl-[peptide] + formate</text>
        <dbReference type="Rhea" id="RHEA:24420"/>
        <dbReference type="Rhea" id="RHEA-COMP:10639"/>
        <dbReference type="Rhea" id="RHEA-COMP:10640"/>
        <dbReference type="ChEBI" id="CHEBI:15377"/>
        <dbReference type="ChEBI" id="CHEBI:15740"/>
        <dbReference type="ChEBI" id="CHEBI:49298"/>
        <dbReference type="ChEBI" id="CHEBI:64731"/>
        <dbReference type="EC" id="3.5.1.88"/>
    </reaction>
</comment>
<evidence type="ECO:0000256" key="4">
    <source>
        <dbReference type="HAMAP-Rule" id="MF_00163"/>
    </source>
</evidence>
<protein>
    <recommendedName>
        <fullName evidence="4">Peptide deformylase</fullName>
        <shortName evidence="4">PDF</shortName>
        <ecNumber evidence="4">3.5.1.88</ecNumber>
    </recommendedName>
    <alternativeName>
        <fullName evidence="4">Polypeptide deformylase</fullName>
    </alternativeName>
</protein>
<dbReference type="GO" id="GO:0046872">
    <property type="term" value="F:metal ion binding"/>
    <property type="evidence" value="ECO:0007669"/>
    <property type="project" value="UniProtKB-KW"/>
</dbReference>
<feature type="binding site" evidence="4">
    <location>
        <position position="98"/>
    </location>
    <ligand>
        <name>Fe cation</name>
        <dbReference type="ChEBI" id="CHEBI:24875"/>
    </ligand>
</feature>
<dbReference type="GO" id="GO:0006412">
    <property type="term" value="P:translation"/>
    <property type="evidence" value="ECO:0007669"/>
    <property type="project" value="UniProtKB-UniRule"/>
</dbReference>
<dbReference type="KEGG" id="acou:A5CBH24_02830"/>
<sequence>MIYPIVIYGSQTLRNPSENIAPDYPGLAKLVEDMFLTLGEADGVGLAAPQIGKNIRLFVVDCTPWGEDHPELADYRRAFINAEIYERSEETSLFNEGCLSLPGLHEDVRRPVSIRMRYVDEKFVEHDEEFTGLPARVIQHEYDHIEGKVFTDRLSPLRRNLLKSKLQRLAGGKYRCSYKTK</sequence>
<dbReference type="GO" id="GO:0042586">
    <property type="term" value="F:peptide deformylase activity"/>
    <property type="evidence" value="ECO:0007669"/>
    <property type="project" value="UniProtKB-UniRule"/>
</dbReference>
<dbReference type="Gene3D" id="3.90.45.10">
    <property type="entry name" value="Peptide deformylase"/>
    <property type="match status" value="1"/>
</dbReference>
<dbReference type="InterPro" id="IPR023635">
    <property type="entry name" value="Peptide_deformylase"/>
</dbReference>
<evidence type="ECO:0000256" key="2">
    <source>
        <dbReference type="ARBA" id="ARBA00022723"/>
    </source>
</evidence>
<evidence type="ECO:0000256" key="3">
    <source>
        <dbReference type="ARBA" id="ARBA00022801"/>
    </source>
</evidence>
<gene>
    <name evidence="4 5" type="primary">def</name>
    <name evidence="5" type="ORF">A5CBH24_02830</name>
</gene>
<dbReference type="NCBIfam" id="TIGR00079">
    <property type="entry name" value="pept_deformyl"/>
    <property type="match status" value="1"/>
</dbReference>
<dbReference type="PANTHER" id="PTHR10458">
    <property type="entry name" value="PEPTIDE DEFORMYLASE"/>
    <property type="match status" value="1"/>
</dbReference>
<dbReference type="AlphaFoldDB" id="A0A4Y1WPD6"/>
<dbReference type="Proteomes" id="UP000318946">
    <property type="component" value="Chromosome"/>
</dbReference>
<dbReference type="NCBIfam" id="NF001159">
    <property type="entry name" value="PRK00150.1-3"/>
    <property type="match status" value="1"/>
</dbReference>
<comment type="similarity">
    <text evidence="1 4">Belongs to the polypeptide deformylase family.</text>
</comment>
<dbReference type="InterPro" id="IPR036821">
    <property type="entry name" value="Peptide_deformylase_sf"/>
</dbReference>
<organism evidence="5 6">
    <name type="scientific">Alistipes communis</name>
    <dbReference type="NCBI Taxonomy" id="2585118"/>
    <lineage>
        <taxon>Bacteria</taxon>
        <taxon>Pseudomonadati</taxon>
        <taxon>Bacteroidota</taxon>
        <taxon>Bacteroidia</taxon>
        <taxon>Bacteroidales</taxon>
        <taxon>Rikenellaceae</taxon>
        <taxon>Alistipes</taxon>
    </lineage>
</organism>
<keyword evidence="4" id="KW-0648">Protein biosynthesis</keyword>
<dbReference type="OrthoDB" id="9784988at2"/>
<evidence type="ECO:0000256" key="1">
    <source>
        <dbReference type="ARBA" id="ARBA00010759"/>
    </source>
</evidence>
<feature type="active site" evidence="4">
    <location>
        <position position="141"/>
    </location>
</feature>